<dbReference type="InterPro" id="IPR036388">
    <property type="entry name" value="WH-like_DNA-bd_sf"/>
</dbReference>
<dbReference type="PANTHER" id="PTHR43712:SF12">
    <property type="entry name" value="STERIGMATOCYSTIN 8-O-METHYLTRANSFERASE"/>
    <property type="match status" value="1"/>
</dbReference>
<accession>A0A8H4VIT7</accession>
<reference evidence="1 2" key="1">
    <citation type="submission" date="2020-03" db="EMBL/GenBank/DDBJ databases">
        <title>Draft Genome Sequence of Cudoniella acicularis.</title>
        <authorList>
            <person name="Buettner E."/>
            <person name="Kellner H."/>
        </authorList>
    </citation>
    <scope>NUCLEOTIDE SEQUENCE [LARGE SCALE GENOMIC DNA]</scope>
    <source>
        <strain evidence="1 2">DSM 108380</strain>
    </source>
</reference>
<proteinExistence type="predicted"/>
<organism evidence="1 2">
    <name type="scientific">Cudoniella acicularis</name>
    <dbReference type="NCBI Taxonomy" id="354080"/>
    <lineage>
        <taxon>Eukaryota</taxon>
        <taxon>Fungi</taxon>
        <taxon>Dikarya</taxon>
        <taxon>Ascomycota</taxon>
        <taxon>Pezizomycotina</taxon>
        <taxon>Leotiomycetes</taxon>
        <taxon>Helotiales</taxon>
        <taxon>Tricladiaceae</taxon>
        <taxon>Cudoniella</taxon>
    </lineage>
</organism>
<gene>
    <name evidence="1" type="ORF">G7Y89_g15690</name>
</gene>
<dbReference type="Gene3D" id="1.10.10.10">
    <property type="entry name" value="Winged helix-like DNA-binding domain superfamily/Winged helix DNA-binding domain"/>
    <property type="match status" value="1"/>
</dbReference>
<dbReference type="InterPro" id="IPR036390">
    <property type="entry name" value="WH_DNA-bd_sf"/>
</dbReference>
<dbReference type="SUPFAM" id="SSF46785">
    <property type="entry name" value="Winged helix' DNA-binding domain"/>
    <property type="match status" value="1"/>
</dbReference>
<dbReference type="Proteomes" id="UP000566819">
    <property type="component" value="Unassembled WGS sequence"/>
</dbReference>
<keyword evidence="2" id="KW-1185">Reference proteome</keyword>
<dbReference type="AlphaFoldDB" id="A0A8H4VIT7"/>
<dbReference type="PANTHER" id="PTHR43712">
    <property type="entry name" value="PUTATIVE (AFU_ORTHOLOGUE AFUA_4G14580)-RELATED"/>
    <property type="match status" value="1"/>
</dbReference>
<sequence>MAALLPVSSKTLPIQVQSGQIEEFLFSCGLQSPSFDITSPSDLPLALHTARAKLLEAADELVLLVQGPLQSLTSLVGYSHNARNSIHAIVRFDLATTIPIDSTSTFEEVATARGLDSGDTTRILRHAMTYRVFSEKSPGVVAHTATSRLLVENPSLRGWITNTLDELLPAASRMVDAMERWPGSQEPNHTGWNLAHA</sequence>
<evidence type="ECO:0000313" key="1">
    <source>
        <dbReference type="EMBL" id="KAF4611323.1"/>
    </source>
</evidence>
<comment type="caution">
    <text evidence="1">The sequence shown here is derived from an EMBL/GenBank/DDBJ whole genome shotgun (WGS) entry which is preliminary data.</text>
</comment>
<dbReference type="OrthoDB" id="1606438at2759"/>
<protein>
    <submittedName>
        <fullName evidence="1">Uncharacterized protein</fullName>
    </submittedName>
</protein>
<name>A0A8H4VIT7_9HELO</name>
<dbReference type="EMBL" id="JAAMPI010002603">
    <property type="protein sequence ID" value="KAF4611323.1"/>
    <property type="molecule type" value="Genomic_DNA"/>
</dbReference>
<evidence type="ECO:0000313" key="2">
    <source>
        <dbReference type="Proteomes" id="UP000566819"/>
    </source>
</evidence>